<dbReference type="SUPFAM" id="SSF82866">
    <property type="entry name" value="Multidrug efflux transporter AcrB transmembrane domain"/>
    <property type="match status" value="2"/>
</dbReference>
<feature type="transmembrane region" description="Helical" evidence="6">
    <location>
        <begin position="303"/>
        <end position="320"/>
    </location>
</feature>
<comment type="subcellular location">
    <subcellularLocation>
        <location evidence="1">Cell membrane</location>
        <topology evidence="1">Multi-pass membrane protein</topology>
    </subcellularLocation>
</comment>
<dbReference type="OrthoDB" id="42357at2157"/>
<feature type="transmembrane region" description="Helical" evidence="6">
    <location>
        <begin position="204"/>
        <end position="224"/>
    </location>
</feature>
<feature type="transmembrane region" description="Helical" evidence="6">
    <location>
        <begin position="230"/>
        <end position="249"/>
    </location>
</feature>
<evidence type="ECO:0000256" key="2">
    <source>
        <dbReference type="ARBA" id="ARBA00022475"/>
    </source>
</evidence>
<dbReference type="Gene3D" id="1.20.1640.10">
    <property type="entry name" value="Multidrug efflux transporter AcrB transmembrane domain"/>
    <property type="match status" value="2"/>
</dbReference>
<dbReference type="NCBIfam" id="TIGR00921">
    <property type="entry name" value="2A067"/>
    <property type="match status" value="1"/>
</dbReference>
<keyword evidence="2" id="KW-1003">Cell membrane</keyword>
<dbReference type="EMBL" id="LHQS01000001">
    <property type="protein sequence ID" value="RXE57208.1"/>
    <property type="molecule type" value="Genomic_DNA"/>
</dbReference>
<dbReference type="GO" id="GO:0022857">
    <property type="term" value="F:transmembrane transporter activity"/>
    <property type="evidence" value="ECO:0007669"/>
    <property type="project" value="InterPro"/>
</dbReference>
<feature type="domain" description="SSD" evidence="7">
    <location>
        <begin position="235"/>
        <end position="354"/>
    </location>
</feature>
<feature type="domain" description="SSD" evidence="7">
    <location>
        <begin position="624"/>
        <end position="733"/>
    </location>
</feature>
<gene>
    <name evidence="8" type="ORF">ABH15_03590</name>
</gene>
<feature type="transmembrane region" description="Helical" evidence="6">
    <location>
        <begin position="711"/>
        <end position="735"/>
    </location>
</feature>
<proteinExistence type="predicted"/>
<dbReference type="Pfam" id="PF03176">
    <property type="entry name" value="MMPL"/>
    <property type="match status" value="2"/>
</dbReference>
<evidence type="ECO:0000313" key="8">
    <source>
        <dbReference type="EMBL" id="RXE57208.1"/>
    </source>
</evidence>
<dbReference type="InterPro" id="IPR050545">
    <property type="entry name" value="Mycobact_MmpL"/>
</dbReference>
<evidence type="ECO:0000256" key="3">
    <source>
        <dbReference type="ARBA" id="ARBA00022692"/>
    </source>
</evidence>
<dbReference type="InterPro" id="IPR004869">
    <property type="entry name" value="MMPL_dom"/>
</dbReference>
<dbReference type="GO" id="GO:0005886">
    <property type="term" value="C:plasma membrane"/>
    <property type="evidence" value="ECO:0007669"/>
    <property type="project" value="UniProtKB-SubCell"/>
</dbReference>
<evidence type="ECO:0000313" key="9">
    <source>
        <dbReference type="Proteomes" id="UP000290932"/>
    </source>
</evidence>
<dbReference type="PANTHER" id="PTHR33406:SF13">
    <property type="entry name" value="MEMBRANE PROTEIN YDFJ"/>
    <property type="match status" value="1"/>
</dbReference>
<evidence type="ECO:0000259" key="7">
    <source>
        <dbReference type="PROSITE" id="PS50156"/>
    </source>
</evidence>
<feature type="transmembrane region" description="Helical" evidence="6">
    <location>
        <begin position="587"/>
        <end position="605"/>
    </location>
</feature>
<keyword evidence="5 6" id="KW-0472">Membrane</keyword>
<keyword evidence="3 6" id="KW-0812">Transmembrane</keyword>
<dbReference type="PANTHER" id="PTHR33406">
    <property type="entry name" value="MEMBRANE PROTEIN MJ1562-RELATED"/>
    <property type="match status" value="1"/>
</dbReference>
<dbReference type="PRINTS" id="PR00702">
    <property type="entry name" value="ACRIFLAVINRP"/>
</dbReference>
<sequence length="750" mass="80660">MQSPFELAAGAISRRPALVAGMVACLLLLAFYGMTMTSMQTGYETYVDLDTERGILLEKYTGTFQSDSLMVLVEGDDVLDPAVLAYLDDLGAEIRTEQYVRSVSSIADLAREANGGVLPTSYADVGLVKERIPAEVLSRYVPSNMMTIAVVTLDPGLAEASQNQVVSALNTRVALSDVPPGVHVVVTGNAAFNQQMSQEMGTSMGTLIGAAMLLMVLAVGVLFGHVRYRFLPVAIVAAGLIATFGFIGLTGMKINMVTIAAFPVLIGIGIDYAIQFHSRFDEEARKGSLSDAVRNTITKAGPAVLYAMLATSMGFIAMWISPLPMIRSFGEVCVIGVVACYFAAIVIVPTVGLLLKYQPKPRSESSSLPARRSAVERYDEGVGSVVEMVAKRSIPVLLICGLVALGGWYVDGEIAVNTNEDTFVPPDMPALIDLNKVSRTMGPTSGMPVYIRGTDVVDLDTVRWMQEFQEYEATHNSQITGSRSIADVVLRYNGGEMPSSDAELAAVLDRIPEAEKKSYVNGRSEAIIEIFTVEMENDVGMSFVKQMQKELAWLPPPPGVTATITGTGEMFTNLITEIREGKLEMTLLGFSMIFGLLFLIFRRVGRAGTPLVPIVLIVGWNGLIMYVLGIDYTPMTATLGSMTIGVASEYTILIMERYYEECENGLSGLDAIRQSVQKIGTAITVSGLTTILGFSALMLSTFGIISNFGILTVISVGFALIGAIIIMPAILTVVGSLEHRWGRSKAEATT</sequence>
<feature type="transmembrane region" description="Helical" evidence="6">
    <location>
        <begin position="332"/>
        <end position="355"/>
    </location>
</feature>
<dbReference type="AlphaFoldDB" id="A0A498H5F3"/>
<dbReference type="Proteomes" id="UP000290932">
    <property type="component" value="Unassembled WGS sequence"/>
</dbReference>
<dbReference type="RefSeq" id="WP_128692988.1">
    <property type="nucleotide sequence ID" value="NZ_LHQS01000001.1"/>
</dbReference>
<name>A0A498H5F3_9EURY</name>
<feature type="transmembrane region" description="Helical" evidence="6">
    <location>
        <begin position="256"/>
        <end position="274"/>
    </location>
</feature>
<evidence type="ECO:0000256" key="4">
    <source>
        <dbReference type="ARBA" id="ARBA00022989"/>
    </source>
</evidence>
<reference evidence="8 9" key="1">
    <citation type="journal article" date="2015" name="Int. J. Syst. Evol. Microbiol.">
        <title>Methanoculleus taiwanensis sp. nov., a methanogen isolated from deep marine sediment at the deformation front area near Taiwan.</title>
        <authorList>
            <person name="Weng C.Y."/>
            <person name="Chen S.C."/>
            <person name="Lai M.C."/>
            <person name="Wu S.Y."/>
            <person name="Lin S."/>
            <person name="Yang T.F."/>
            <person name="Chen P.C."/>
        </authorList>
    </citation>
    <scope>NUCLEOTIDE SEQUENCE [LARGE SCALE GENOMIC DNA]</scope>
    <source>
        <strain evidence="8 9">CYW4</strain>
    </source>
</reference>
<dbReference type="InterPro" id="IPR000731">
    <property type="entry name" value="SSD"/>
</dbReference>
<keyword evidence="9" id="KW-1185">Reference proteome</keyword>
<feature type="transmembrane region" description="Helical" evidence="6">
    <location>
        <begin position="611"/>
        <end position="632"/>
    </location>
</feature>
<comment type="caution">
    <text evidence="8">The sequence shown here is derived from an EMBL/GenBank/DDBJ whole genome shotgun (WGS) entry which is preliminary data.</text>
</comment>
<dbReference type="PROSITE" id="PS50156">
    <property type="entry name" value="SSD"/>
    <property type="match status" value="2"/>
</dbReference>
<evidence type="ECO:0000256" key="1">
    <source>
        <dbReference type="ARBA" id="ARBA00004651"/>
    </source>
</evidence>
<feature type="transmembrane region" description="Helical" evidence="6">
    <location>
        <begin position="682"/>
        <end position="705"/>
    </location>
</feature>
<feature type="transmembrane region" description="Helical" evidence="6">
    <location>
        <begin position="12"/>
        <end position="32"/>
    </location>
</feature>
<protein>
    <submittedName>
        <fullName evidence="8">Hydrogenase expression protein HypA</fullName>
    </submittedName>
</protein>
<evidence type="ECO:0000256" key="5">
    <source>
        <dbReference type="ARBA" id="ARBA00023136"/>
    </source>
</evidence>
<evidence type="ECO:0000256" key="6">
    <source>
        <dbReference type="SAM" id="Phobius"/>
    </source>
</evidence>
<keyword evidence="4 6" id="KW-1133">Transmembrane helix</keyword>
<dbReference type="InterPro" id="IPR001036">
    <property type="entry name" value="Acrflvin-R"/>
</dbReference>
<accession>A0A498H5F3</accession>
<organism evidence="8 9">
    <name type="scientific">Methanoculleus taiwanensis</name>
    <dbReference type="NCBI Taxonomy" id="1550565"/>
    <lineage>
        <taxon>Archaea</taxon>
        <taxon>Methanobacteriati</taxon>
        <taxon>Methanobacteriota</taxon>
        <taxon>Stenosarchaea group</taxon>
        <taxon>Methanomicrobia</taxon>
        <taxon>Methanomicrobiales</taxon>
        <taxon>Methanomicrobiaceae</taxon>
        <taxon>Methanoculleus</taxon>
    </lineage>
</organism>